<evidence type="ECO:0000256" key="1">
    <source>
        <dbReference type="SAM" id="SignalP"/>
    </source>
</evidence>
<accession>A0A238ZY36</accession>
<dbReference type="AlphaFoldDB" id="A0A238ZY36"/>
<gene>
    <name evidence="2" type="ORF">SAMN05216252_101610</name>
</gene>
<keyword evidence="3" id="KW-1185">Reference proteome</keyword>
<protein>
    <recommendedName>
        <fullName evidence="4">DUF4352 domain-containing protein</fullName>
    </recommendedName>
</protein>
<evidence type="ECO:0000313" key="3">
    <source>
        <dbReference type="Proteomes" id="UP000198280"/>
    </source>
</evidence>
<name>A0A238ZY36_9ACTN</name>
<dbReference type="Proteomes" id="UP000198280">
    <property type="component" value="Unassembled WGS sequence"/>
</dbReference>
<reference evidence="2 3" key="1">
    <citation type="submission" date="2017-06" db="EMBL/GenBank/DDBJ databases">
        <authorList>
            <person name="Kim H.J."/>
            <person name="Triplett B.A."/>
        </authorList>
    </citation>
    <scope>NUCLEOTIDE SEQUENCE [LARGE SCALE GENOMIC DNA]</scope>
    <source>
        <strain evidence="2 3">CGMCC 4.1858</strain>
    </source>
</reference>
<proteinExistence type="predicted"/>
<evidence type="ECO:0000313" key="2">
    <source>
        <dbReference type="EMBL" id="SNR87563.1"/>
    </source>
</evidence>
<keyword evidence="1" id="KW-0732">Signal</keyword>
<feature type="signal peptide" evidence="1">
    <location>
        <begin position="1"/>
        <end position="33"/>
    </location>
</feature>
<organism evidence="2 3">
    <name type="scientific">Actinacidiphila glaucinigra</name>
    <dbReference type="NCBI Taxonomy" id="235986"/>
    <lineage>
        <taxon>Bacteria</taxon>
        <taxon>Bacillati</taxon>
        <taxon>Actinomycetota</taxon>
        <taxon>Actinomycetes</taxon>
        <taxon>Kitasatosporales</taxon>
        <taxon>Streptomycetaceae</taxon>
        <taxon>Actinacidiphila</taxon>
    </lineage>
</organism>
<sequence>MQAKVRFGGLVRRAAHRPLVTALAGALAGATVAALVAAATWPHPSPPATGQPLRQLEIPLDAPAVKAGNLEFRALALRCGIAVIVGTHAEHPAKGRLCRVRIGVTVDDSVSARLDNDLHRLVLADGSGHSMDWEAMQIKRQPLTIGIGAHDSAQYDLWFDIPRDAAVDHLAVTNDKGMPASDIPLPSLDWPDHSA</sequence>
<feature type="chain" id="PRO_5039428950" description="DUF4352 domain-containing protein" evidence="1">
    <location>
        <begin position="34"/>
        <end position="195"/>
    </location>
</feature>
<dbReference type="EMBL" id="FZOF01000001">
    <property type="protein sequence ID" value="SNR87563.1"/>
    <property type="molecule type" value="Genomic_DNA"/>
</dbReference>
<evidence type="ECO:0008006" key="4">
    <source>
        <dbReference type="Google" id="ProtNLM"/>
    </source>
</evidence>